<name>A0A2T0AK99_9FIRM</name>
<dbReference type="InterPro" id="IPR048458">
    <property type="entry name" value="MalQ_N"/>
</dbReference>
<evidence type="ECO:0000256" key="1">
    <source>
        <dbReference type="ARBA" id="ARBA00000439"/>
    </source>
</evidence>
<evidence type="ECO:0000256" key="8">
    <source>
        <dbReference type="ARBA" id="ARBA00031423"/>
    </source>
</evidence>
<dbReference type="NCBIfam" id="TIGR00217">
    <property type="entry name" value="malQ"/>
    <property type="match status" value="1"/>
</dbReference>
<comment type="catalytic activity">
    <reaction evidence="1 10">
        <text>Transfers a segment of a (1-&gt;4)-alpha-D-glucan to a new position in an acceptor, which may be glucose or a (1-&gt;4)-alpha-D-glucan.</text>
        <dbReference type="EC" id="2.4.1.25"/>
    </reaction>
</comment>
<evidence type="ECO:0000256" key="6">
    <source>
        <dbReference type="ARBA" id="ARBA00022679"/>
    </source>
</evidence>
<dbReference type="Pfam" id="PF21226">
    <property type="entry name" value="MalQ_N"/>
    <property type="match status" value="1"/>
</dbReference>
<evidence type="ECO:0000313" key="12">
    <source>
        <dbReference type="EMBL" id="PRR68995.1"/>
    </source>
</evidence>
<dbReference type="GO" id="GO:0005975">
    <property type="term" value="P:carbohydrate metabolic process"/>
    <property type="evidence" value="ECO:0007669"/>
    <property type="project" value="InterPro"/>
</dbReference>
<dbReference type="InterPro" id="IPR017853">
    <property type="entry name" value="GH"/>
</dbReference>
<organism evidence="12 13">
    <name type="scientific">Neomoorella humiferrea</name>
    <dbReference type="NCBI Taxonomy" id="676965"/>
    <lineage>
        <taxon>Bacteria</taxon>
        <taxon>Bacillati</taxon>
        <taxon>Bacillota</taxon>
        <taxon>Clostridia</taxon>
        <taxon>Neomoorellales</taxon>
        <taxon>Neomoorellaceae</taxon>
        <taxon>Neomoorella</taxon>
    </lineage>
</organism>
<evidence type="ECO:0000256" key="4">
    <source>
        <dbReference type="ARBA" id="ARBA00020295"/>
    </source>
</evidence>
<evidence type="ECO:0000259" key="11">
    <source>
        <dbReference type="Pfam" id="PF21226"/>
    </source>
</evidence>
<evidence type="ECO:0000256" key="7">
    <source>
        <dbReference type="ARBA" id="ARBA00023277"/>
    </source>
</evidence>
<dbReference type="GO" id="GO:0004134">
    <property type="term" value="F:4-alpha-glucanotransferase activity"/>
    <property type="evidence" value="ECO:0007669"/>
    <property type="project" value="UniProtKB-EC"/>
</dbReference>
<comment type="caution">
    <text evidence="12">The sequence shown here is derived from an EMBL/GenBank/DDBJ whole genome shotgun (WGS) entry which is preliminary data.</text>
</comment>
<keyword evidence="13" id="KW-1185">Reference proteome</keyword>
<dbReference type="InterPro" id="IPR003385">
    <property type="entry name" value="Glyco_hydro_77"/>
</dbReference>
<keyword evidence="6 10" id="KW-0808">Transferase</keyword>
<dbReference type="SUPFAM" id="SSF51445">
    <property type="entry name" value="(Trans)glycosidases"/>
    <property type="match status" value="1"/>
</dbReference>
<accession>A0A2T0AK99</accession>
<keyword evidence="5 10" id="KW-0328">Glycosyltransferase</keyword>
<evidence type="ECO:0000256" key="5">
    <source>
        <dbReference type="ARBA" id="ARBA00022676"/>
    </source>
</evidence>
<protein>
    <recommendedName>
        <fullName evidence="4 10">4-alpha-glucanotransferase</fullName>
        <ecNumber evidence="3 10">2.4.1.25</ecNumber>
    </recommendedName>
    <alternativeName>
        <fullName evidence="8 10">Amylomaltase</fullName>
    </alternativeName>
    <alternativeName>
        <fullName evidence="9 10">Disproportionating enzyme</fullName>
    </alternativeName>
</protein>
<dbReference type="OrthoDB" id="9811841at2"/>
<comment type="similarity">
    <text evidence="2 10">Belongs to the disproportionating enzyme family.</text>
</comment>
<evidence type="ECO:0000256" key="9">
    <source>
        <dbReference type="ARBA" id="ARBA00031501"/>
    </source>
</evidence>
<feature type="domain" description="MalQ N-terminal beta-sandwich" evidence="11">
    <location>
        <begin position="73"/>
        <end position="168"/>
    </location>
</feature>
<dbReference type="PANTHER" id="PTHR32438:SF5">
    <property type="entry name" value="4-ALPHA-GLUCANOTRANSFERASE DPE1, CHLOROPLASTIC_AMYLOPLASTIC"/>
    <property type="match status" value="1"/>
</dbReference>
<evidence type="ECO:0000256" key="3">
    <source>
        <dbReference type="ARBA" id="ARBA00012560"/>
    </source>
</evidence>
<sequence length="681" mass="77969">MVRREKELHLLYQLCCLYGVEPAYRDGEGNLQTAEPETLLAVLQALGAPVANMADVLRAVRERRQERWRKFCEPVTVVWSGSSPCLELRLPAAKIASRLECKLHLEGGGLWRYSIVPSSLPLTRAAVVEGAVYEARLLRLPIKLPWGYHRLSLSFAGDDKEVMLISAPFQAWNLPKGREKIWGCFVPLYALHSQRSLGSGDFGDLEAFSNWVERLGGSFVASLPFLAAFLDEPMEPSPYQPVSRLFWNEFYLDVSQLEEVQKSREARDFLNSKEFQDEAAFLRKTSFVDYRRVMALKRKVFAICAREFYNSNVKGQAELATWVAGKREVLDYARFRAAVEKRRAGWTAWPARMRDGFLKEGDYDREVAAYHLYVQWQAHRQLQSLAKGNLYLDLPLGVHREGYDVWRYRRNFCLAASSGAPPDAFFREGQDWGFPPLHPEGIREDGYRYYIACLRHHLRHAGILRLDHVMGLHHLFWIPKGLTAAEGVYVRYHAEEFYAILALESRRHKALLVGEDLGTVPGYVRRAMERYKVNRMYILATEYTGKPSRALAPVRAGCLAGLNTHDMPPFASFWRNKLRQGGRLKAALPLFLYHQGFLSVATTEAGSLLRGCLAYLAASRAKLLLVNLEDLWLEREPQNVPGTGNRYPNWRRKTRYSLEEFSGMSQIVSLLKEVNRLRDGD</sequence>
<evidence type="ECO:0000256" key="2">
    <source>
        <dbReference type="ARBA" id="ARBA00005684"/>
    </source>
</evidence>
<dbReference type="RefSeq" id="WP_106006440.1">
    <property type="nucleotide sequence ID" value="NZ_CP136419.1"/>
</dbReference>
<dbReference type="Proteomes" id="UP000238415">
    <property type="component" value="Unassembled WGS sequence"/>
</dbReference>
<evidence type="ECO:0000256" key="10">
    <source>
        <dbReference type="RuleBase" id="RU361207"/>
    </source>
</evidence>
<dbReference type="AlphaFoldDB" id="A0A2T0AK99"/>
<dbReference type="PANTHER" id="PTHR32438">
    <property type="entry name" value="4-ALPHA-GLUCANOTRANSFERASE DPE1, CHLOROPLASTIC/AMYLOPLASTIC"/>
    <property type="match status" value="1"/>
</dbReference>
<proteinExistence type="inferred from homology"/>
<keyword evidence="7 10" id="KW-0119">Carbohydrate metabolism</keyword>
<dbReference type="EMBL" id="PVXM01000058">
    <property type="protein sequence ID" value="PRR68995.1"/>
    <property type="molecule type" value="Genomic_DNA"/>
</dbReference>
<dbReference type="EC" id="2.4.1.25" evidence="3 10"/>
<dbReference type="Gene3D" id="3.20.20.80">
    <property type="entry name" value="Glycosidases"/>
    <property type="match status" value="1"/>
</dbReference>
<dbReference type="Pfam" id="PF02446">
    <property type="entry name" value="Glyco_hydro_77"/>
    <property type="match status" value="1"/>
</dbReference>
<evidence type="ECO:0000313" key="13">
    <source>
        <dbReference type="Proteomes" id="UP000238415"/>
    </source>
</evidence>
<reference evidence="12 13" key="1">
    <citation type="submission" date="2018-03" db="EMBL/GenBank/DDBJ databases">
        <title>Genome sequence of Moorella humiferrea DSM 23265.</title>
        <authorList>
            <person name="Poehlein A."/>
            <person name="Daniel R."/>
        </authorList>
    </citation>
    <scope>NUCLEOTIDE SEQUENCE [LARGE SCALE GENOMIC DNA]</scope>
    <source>
        <strain evidence="12 13">DSM 23265</strain>
    </source>
</reference>
<gene>
    <name evidence="12" type="primary">malQ</name>
    <name evidence="12" type="ORF">MOHU_25240</name>
</gene>